<dbReference type="Gene3D" id="3.40.50.1820">
    <property type="entry name" value="alpha/beta hydrolase"/>
    <property type="match status" value="1"/>
</dbReference>
<feature type="domain" description="Alpha/beta hydrolase fold-3" evidence="3">
    <location>
        <begin position="308"/>
        <end position="380"/>
    </location>
</feature>
<dbReference type="SUPFAM" id="SSF53474">
    <property type="entry name" value="alpha/beta-Hydrolases"/>
    <property type="match status" value="1"/>
</dbReference>
<dbReference type="PANTHER" id="PTHR48081:SF32">
    <property type="entry name" value="ALPHA_BETA HYDROLASE FOLD-3 DOMAIN-CONTAINING PROTEIN"/>
    <property type="match status" value="1"/>
</dbReference>
<evidence type="ECO:0000259" key="3">
    <source>
        <dbReference type="Pfam" id="PF07859"/>
    </source>
</evidence>
<evidence type="ECO:0000256" key="2">
    <source>
        <dbReference type="SAM" id="Phobius"/>
    </source>
</evidence>
<evidence type="ECO:0000313" key="4">
    <source>
        <dbReference type="EMBL" id="KAH0502153.1"/>
    </source>
</evidence>
<accession>A0A8J6G1V6</accession>
<gene>
    <name evidence="4" type="ORF">LTLLF_106495</name>
</gene>
<sequence length="407" mass="45748">MTALWLVLLVNLSTFFLGVFIWAVIQHFLIAEIPSALQHPVKFRCMHCIALFLITMGNILEKLKICSMPRFIQCIHDLAAIKKNHNLMVTNMYFGTIPVRLFQPKAVSSKLQRGIIFYHGGGTICGSLDSYHNLCSFLAQETESVVLSVGYRKLPDHCYPSVHNDCLNATIHFMKGLKSYGVDPSRVVVCGESVGGSAVAIVTQGLLNFPSLPKICAQVLITPVTQIIDFQLPSHQQNQNVPFLTKDLLMTSVCKYLDIDLSWKDAVASGTNVPPDTWEKYRKWLTFDNIPRRFKSKSLLPEFPGHFNEAAYLETRHTLKAEISPLLADDQIIAQLPQAFLVSCENDPLRDDALLYKKRLEDAGVPVTWYHVEDGFHGCIVLFDKQPFSFPCSMKIVNAVISYIKGI</sequence>
<dbReference type="InterPro" id="IPR013094">
    <property type="entry name" value="AB_hydrolase_3"/>
</dbReference>
<dbReference type="InterPro" id="IPR050300">
    <property type="entry name" value="GDXG_lipolytic_enzyme"/>
</dbReference>
<keyword evidence="2" id="KW-0472">Membrane</keyword>
<name>A0A8J6G1V6_MICOH</name>
<dbReference type="InterPro" id="IPR029058">
    <property type="entry name" value="AB_hydrolase_fold"/>
</dbReference>
<dbReference type="Pfam" id="PF07859">
    <property type="entry name" value="Abhydrolase_3"/>
    <property type="match status" value="2"/>
</dbReference>
<evidence type="ECO:0000313" key="5">
    <source>
        <dbReference type="Proteomes" id="UP000710432"/>
    </source>
</evidence>
<evidence type="ECO:0000256" key="1">
    <source>
        <dbReference type="ARBA" id="ARBA00022801"/>
    </source>
</evidence>
<dbReference type="GO" id="GO:0016787">
    <property type="term" value="F:hydrolase activity"/>
    <property type="evidence" value="ECO:0007669"/>
    <property type="project" value="UniProtKB-KW"/>
</dbReference>
<feature type="domain" description="Alpha/beta hydrolase fold-3" evidence="3">
    <location>
        <begin position="115"/>
        <end position="269"/>
    </location>
</feature>
<feature type="transmembrane region" description="Helical" evidence="2">
    <location>
        <begin position="6"/>
        <end position="29"/>
    </location>
</feature>
<keyword evidence="2" id="KW-0812">Transmembrane</keyword>
<organism evidence="4 5">
    <name type="scientific">Microtus ochrogaster</name>
    <name type="common">Prairie vole</name>
    <dbReference type="NCBI Taxonomy" id="79684"/>
    <lineage>
        <taxon>Eukaryota</taxon>
        <taxon>Metazoa</taxon>
        <taxon>Chordata</taxon>
        <taxon>Craniata</taxon>
        <taxon>Vertebrata</taxon>
        <taxon>Euteleostomi</taxon>
        <taxon>Mammalia</taxon>
        <taxon>Eutheria</taxon>
        <taxon>Euarchontoglires</taxon>
        <taxon>Glires</taxon>
        <taxon>Rodentia</taxon>
        <taxon>Myomorpha</taxon>
        <taxon>Muroidea</taxon>
        <taxon>Cricetidae</taxon>
        <taxon>Arvicolinae</taxon>
        <taxon>Microtus</taxon>
    </lineage>
</organism>
<dbReference type="PANTHER" id="PTHR48081">
    <property type="entry name" value="AB HYDROLASE SUPERFAMILY PROTEIN C4A8.06C"/>
    <property type="match status" value="1"/>
</dbReference>
<proteinExistence type="predicted"/>
<dbReference type="Proteomes" id="UP000710432">
    <property type="component" value="Unassembled WGS sequence"/>
</dbReference>
<protein>
    <submittedName>
        <fullName evidence="4">Arylacetamide deacetylase-like 4</fullName>
    </submittedName>
</protein>
<keyword evidence="2" id="KW-1133">Transmembrane helix</keyword>
<dbReference type="AlphaFoldDB" id="A0A8J6G1V6"/>
<dbReference type="EMBL" id="JAATJU010026169">
    <property type="protein sequence ID" value="KAH0502153.1"/>
    <property type="molecule type" value="Genomic_DNA"/>
</dbReference>
<keyword evidence="1" id="KW-0378">Hydrolase</keyword>
<comment type="caution">
    <text evidence="4">The sequence shown here is derived from an EMBL/GenBank/DDBJ whole genome shotgun (WGS) entry which is preliminary data.</text>
</comment>
<reference evidence="4" key="1">
    <citation type="submission" date="2020-03" db="EMBL/GenBank/DDBJ databases">
        <title>Studies in the Genomics of Life Span.</title>
        <authorList>
            <person name="Glass D."/>
        </authorList>
    </citation>
    <scope>NUCLEOTIDE SEQUENCE</scope>
    <source>
        <strain evidence="4">LTLLF</strain>
        <tissue evidence="4">Muscle</tissue>
    </source>
</reference>